<dbReference type="GO" id="GO:0006355">
    <property type="term" value="P:regulation of DNA-templated transcription"/>
    <property type="evidence" value="ECO:0007669"/>
    <property type="project" value="InterPro"/>
</dbReference>
<reference evidence="2" key="1">
    <citation type="submission" date="2020-02" db="EMBL/GenBank/DDBJ databases">
        <authorList>
            <person name="Meier V. D."/>
        </authorList>
    </citation>
    <scope>NUCLEOTIDE SEQUENCE</scope>
    <source>
        <strain evidence="2">AVDCRST_MAG49</strain>
    </source>
</reference>
<dbReference type="GO" id="GO:0043531">
    <property type="term" value="F:ADP binding"/>
    <property type="evidence" value="ECO:0007669"/>
    <property type="project" value="InterPro"/>
</dbReference>
<dbReference type="PROSITE" id="PS50043">
    <property type="entry name" value="HTH_LUXR_2"/>
    <property type="match status" value="1"/>
</dbReference>
<dbReference type="PRINTS" id="PR00038">
    <property type="entry name" value="HTHLUXR"/>
</dbReference>
<dbReference type="InterPro" id="IPR019734">
    <property type="entry name" value="TPR_rpt"/>
</dbReference>
<dbReference type="SUPFAM" id="SSF46894">
    <property type="entry name" value="C-terminal effector domain of the bipartite response regulators"/>
    <property type="match status" value="1"/>
</dbReference>
<dbReference type="PANTHER" id="PTHR47691:SF3">
    <property type="entry name" value="HTH-TYPE TRANSCRIPTIONAL REGULATOR RV0890C-RELATED"/>
    <property type="match status" value="1"/>
</dbReference>
<evidence type="ECO:0000259" key="1">
    <source>
        <dbReference type="PROSITE" id="PS50043"/>
    </source>
</evidence>
<gene>
    <name evidence="2" type="ORF">AVDCRST_MAG49-1663</name>
</gene>
<dbReference type="InterPro" id="IPR036388">
    <property type="entry name" value="WH-like_DNA-bd_sf"/>
</dbReference>
<dbReference type="InterPro" id="IPR016032">
    <property type="entry name" value="Sig_transdc_resp-reg_C-effctor"/>
</dbReference>
<dbReference type="Pfam" id="PF00196">
    <property type="entry name" value="GerE"/>
    <property type="match status" value="1"/>
</dbReference>
<dbReference type="EMBL" id="CADCWG010000103">
    <property type="protein sequence ID" value="CAA9549649.1"/>
    <property type="molecule type" value="Genomic_DNA"/>
</dbReference>
<dbReference type="Pfam" id="PF13424">
    <property type="entry name" value="TPR_12"/>
    <property type="match status" value="1"/>
</dbReference>
<dbReference type="Pfam" id="PF25872">
    <property type="entry name" value="HTH_77"/>
    <property type="match status" value="1"/>
</dbReference>
<accession>A0A6J4UFX0</accession>
<organism evidence="2">
    <name type="scientific">uncultured Thermomicrobiales bacterium</name>
    <dbReference type="NCBI Taxonomy" id="1645740"/>
    <lineage>
        <taxon>Bacteria</taxon>
        <taxon>Pseudomonadati</taxon>
        <taxon>Thermomicrobiota</taxon>
        <taxon>Thermomicrobia</taxon>
        <taxon>Thermomicrobiales</taxon>
        <taxon>environmental samples</taxon>
    </lineage>
</organism>
<dbReference type="Pfam" id="PF00931">
    <property type="entry name" value="NB-ARC"/>
    <property type="match status" value="1"/>
</dbReference>
<dbReference type="Gene3D" id="3.40.50.300">
    <property type="entry name" value="P-loop containing nucleotide triphosphate hydrolases"/>
    <property type="match status" value="1"/>
</dbReference>
<dbReference type="PRINTS" id="PR00364">
    <property type="entry name" value="DISEASERSIST"/>
</dbReference>
<proteinExistence type="predicted"/>
<dbReference type="SUPFAM" id="SSF48452">
    <property type="entry name" value="TPR-like"/>
    <property type="match status" value="1"/>
</dbReference>
<dbReference type="InterPro" id="IPR011990">
    <property type="entry name" value="TPR-like_helical_dom_sf"/>
</dbReference>
<dbReference type="GO" id="GO:0003677">
    <property type="term" value="F:DNA binding"/>
    <property type="evidence" value="ECO:0007669"/>
    <property type="project" value="InterPro"/>
</dbReference>
<dbReference type="CDD" id="cd06170">
    <property type="entry name" value="LuxR_C_like"/>
    <property type="match status" value="1"/>
</dbReference>
<dbReference type="InterPro" id="IPR002182">
    <property type="entry name" value="NB-ARC"/>
</dbReference>
<dbReference type="AlphaFoldDB" id="A0A6J4UFX0"/>
<dbReference type="InterPro" id="IPR027417">
    <property type="entry name" value="P-loop_NTPase"/>
</dbReference>
<dbReference type="Gene3D" id="1.25.40.10">
    <property type="entry name" value="Tetratricopeptide repeat domain"/>
    <property type="match status" value="1"/>
</dbReference>
<dbReference type="PANTHER" id="PTHR47691">
    <property type="entry name" value="REGULATOR-RELATED"/>
    <property type="match status" value="1"/>
</dbReference>
<evidence type="ECO:0000313" key="2">
    <source>
        <dbReference type="EMBL" id="CAA9549649.1"/>
    </source>
</evidence>
<feature type="domain" description="HTH luxR-type" evidence="1">
    <location>
        <begin position="716"/>
        <end position="781"/>
    </location>
</feature>
<dbReference type="SUPFAM" id="SSF52540">
    <property type="entry name" value="P-loop containing nucleoside triphosphate hydrolases"/>
    <property type="match status" value="1"/>
</dbReference>
<dbReference type="PROSITE" id="PS00622">
    <property type="entry name" value="HTH_LUXR_1"/>
    <property type="match status" value="1"/>
</dbReference>
<name>A0A6J4UFX0_9BACT</name>
<dbReference type="InterPro" id="IPR058852">
    <property type="entry name" value="HTH_77"/>
</dbReference>
<dbReference type="SMART" id="SM00421">
    <property type="entry name" value="HTH_LUXR"/>
    <property type="match status" value="1"/>
</dbReference>
<sequence>MPGPSLAGHRQGLLPPWTPLVGRLRELAAVRDLLLQEDVRLLTLTGPGGVGKTRLAVEAASLVAGDFPDGVRFVSLAPVADPALVVAAVAQALGVRESGEEPLAELVKAALGDRRLLLVLDNFEQVVEAAPLVADLLGTCPRLSILVTSRARLRLSFEREFPVPPLDLPAMSDVPSPDGASSAPAVQLFTARARGARPDFAVTPGNAAAVVEVCRRLDGLPLAIELAAARVVLLPPAALLSRMERRLPLLTGGPRDAPDRQRTMRDAIAWSYDLLAPAEQRLFRRLTVFSDPFSLADAEAVVGAVDDGDVDLLEPLGALVDASLLHQTDPTAGEPRFTMLETVREFALERLEAHGETEALRERHAAHLMALAEDAEPHLFGPASRAWLALLELRHDDLRAALAWASATAGRDDWVRRMAGALWRFWYAHGHLSEGRGWLRLSLADAGADRSRIRARAAVGLALLEHCGGAEAEARAYGEEALALYRRLEDRPGTAIASYVLGKIAEDRGEYDRAEARFDEALALYRSAGDPIWTGLSLAHLGSIAFGRGEHRRAEAVLTEALGFQRGAGHGYGAAVSLLYLGHIALWAGDPATAARRYAESLSRWRHEDFRPGIAEVLSGIAAVAGTAGDAARAARLSGAVDTLRRTIGLPAALPERTLYERAVAQGRRILGPAEWTAEEDAGRAMSVEEALDLGASLVARLVGSAPDPDDVARGGTALASPLTPREQEVLILIAEGRSNREIAEALSVSPRTVDNHVTHVLAKLDVRSRTAAIAAARRLGIV</sequence>
<protein>
    <recommendedName>
        <fullName evidence="1">HTH luxR-type domain-containing protein</fullName>
    </recommendedName>
</protein>
<dbReference type="Gene3D" id="1.10.10.10">
    <property type="entry name" value="Winged helix-like DNA-binding domain superfamily/Winged helix DNA-binding domain"/>
    <property type="match status" value="1"/>
</dbReference>
<dbReference type="SMART" id="SM00028">
    <property type="entry name" value="TPR"/>
    <property type="match status" value="4"/>
</dbReference>
<dbReference type="InterPro" id="IPR000792">
    <property type="entry name" value="Tscrpt_reg_LuxR_C"/>
</dbReference>